<evidence type="ECO:0000313" key="1">
    <source>
        <dbReference type="EMBL" id="PON20999.1"/>
    </source>
</evidence>
<proteinExistence type="predicted"/>
<comment type="caution">
    <text evidence="1">The sequence shown here is derived from an EMBL/GenBank/DDBJ whole genome shotgun (WGS) entry which is preliminary data.</text>
</comment>
<evidence type="ECO:0000313" key="2">
    <source>
        <dbReference type="Proteomes" id="UP000054821"/>
    </source>
</evidence>
<organism evidence="1 2">
    <name type="scientific">Trichoderma gamsii</name>
    <dbReference type="NCBI Taxonomy" id="398673"/>
    <lineage>
        <taxon>Eukaryota</taxon>
        <taxon>Fungi</taxon>
        <taxon>Dikarya</taxon>
        <taxon>Ascomycota</taxon>
        <taxon>Pezizomycotina</taxon>
        <taxon>Sordariomycetes</taxon>
        <taxon>Hypocreomycetidae</taxon>
        <taxon>Hypocreales</taxon>
        <taxon>Hypocreaceae</taxon>
        <taxon>Trichoderma</taxon>
    </lineage>
</organism>
<dbReference type="Proteomes" id="UP000054821">
    <property type="component" value="Unassembled WGS sequence"/>
</dbReference>
<accession>A0A2P4Z9L5</accession>
<reference evidence="1 2" key="1">
    <citation type="journal article" date="2016" name="Genome Announc.">
        <title>Draft Whole-Genome Sequence of Trichoderma gamsii T6085, a Promising Biocontrol Agent of Fusarium Head Blight on Wheat.</title>
        <authorList>
            <person name="Baroncelli R."/>
            <person name="Zapparata A."/>
            <person name="Piaggeschi G."/>
            <person name="Sarrocco S."/>
            <person name="Vannacci G."/>
        </authorList>
    </citation>
    <scope>NUCLEOTIDE SEQUENCE [LARGE SCALE GENOMIC DNA]</scope>
    <source>
        <strain evidence="1 2">T6085</strain>
    </source>
</reference>
<sequence length="112" mass="12656">LRRNGSIQAVGKKQTLENTTEFSYVSDKCRAAPQLAERWTRSWFLDPALCHNKICFQLLEMAADNNGVMVIFEAVAPFTGTMCLCYDLMSMSTVCMEGCVTRLPVYRAMMLN</sequence>
<protein>
    <submittedName>
        <fullName evidence="1">Uncharacterized protein</fullName>
    </submittedName>
</protein>
<dbReference type="EMBL" id="JPDN02000057">
    <property type="protein sequence ID" value="PON20999.1"/>
    <property type="molecule type" value="Genomic_DNA"/>
</dbReference>
<keyword evidence="2" id="KW-1185">Reference proteome</keyword>
<name>A0A2P4Z9L5_9HYPO</name>
<dbReference type="GeneID" id="36347893"/>
<feature type="non-terminal residue" evidence="1">
    <location>
        <position position="1"/>
    </location>
</feature>
<dbReference type="RefSeq" id="XP_024404528.1">
    <property type="nucleotide sequence ID" value="XM_024550739.1"/>
</dbReference>
<dbReference type="AlphaFoldDB" id="A0A2P4Z9L5"/>
<gene>
    <name evidence="1" type="ORF">TGAM01_v210179</name>
</gene>